<evidence type="ECO:0000259" key="5">
    <source>
        <dbReference type="Pfam" id="PF13873"/>
    </source>
</evidence>
<dbReference type="GO" id="GO:0003677">
    <property type="term" value="F:DNA binding"/>
    <property type="evidence" value="ECO:0007669"/>
    <property type="project" value="UniProtKB-KW"/>
</dbReference>
<feature type="compositionally biased region" description="Basic and acidic residues" evidence="4">
    <location>
        <begin position="171"/>
        <end position="181"/>
    </location>
</feature>
<dbReference type="OrthoDB" id="6379674at2759"/>
<dbReference type="PANTHER" id="PTHR21411">
    <property type="entry name" value="APONTIC"/>
    <property type="match status" value="1"/>
</dbReference>
<evidence type="ECO:0000256" key="4">
    <source>
        <dbReference type="SAM" id="MobiDB-lite"/>
    </source>
</evidence>
<dbReference type="InterPro" id="IPR028002">
    <property type="entry name" value="Myb_DNA-bind_5"/>
</dbReference>
<evidence type="ECO:0000313" key="7">
    <source>
        <dbReference type="Proteomes" id="UP000747542"/>
    </source>
</evidence>
<comment type="caution">
    <text evidence="6">The sequence shown here is derived from an EMBL/GenBank/DDBJ whole genome shotgun (WGS) entry which is preliminary data.</text>
</comment>
<feature type="region of interest" description="Disordered" evidence="4">
    <location>
        <begin position="168"/>
        <end position="229"/>
    </location>
</feature>
<accession>A0A8J5KEE2</accession>
<reference evidence="6" key="1">
    <citation type="journal article" date="2021" name="Sci. Adv.">
        <title>The American lobster genome reveals insights on longevity, neural, and immune adaptations.</title>
        <authorList>
            <person name="Polinski J.M."/>
            <person name="Zimin A.V."/>
            <person name="Clark K.F."/>
            <person name="Kohn A.B."/>
            <person name="Sadowski N."/>
            <person name="Timp W."/>
            <person name="Ptitsyn A."/>
            <person name="Khanna P."/>
            <person name="Romanova D.Y."/>
            <person name="Williams P."/>
            <person name="Greenwood S.J."/>
            <person name="Moroz L.L."/>
            <person name="Walt D.R."/>
            <person name="Bodnar A.G."/>
        </authorList>
    </citation>
    <scope>NUCLEOTIDE SEQUENCE</scope>
    <source>
        <strain evidence="6">GMGI-L3</strain>
    </source>
</reference>
<evidence type="ECO:0000313" key="6">
    <source>
        <dbReference type="EMBL" id="KAG7170793.1"/>
    </source>
</evidence>
<dbReference type="AlphaFoldDB" id="A0A8J5KEE2"/>
<proteinExistence type="predicted"/>
<comment type="function">
    <text evidence="3">Involved in transvection phenomena (= synapsis-dependent gene expression), where the synaptic pairing of chromosomes carrying genes with which zeste interacts influences the expression of these genes. Zeste binds to DNA and stimulates transcription from a nearby promoter.</text>
</comment>
<protein>
    <recommendedName>
        <fullName evidence="2">Regulatory protein zeste</fullName>
    </recommendedName>
</protein>
<organism evidence="6 7">
    <name type="scientific">Homarus americanus</name>
    <name type="common">American lobster</name>
    <dbReference type="NCBI Taxonomy" id="6706"/>
    <lineage>
        <taxon>Eukaryota</taxon>
        <taxon>Metazoa</taxon>
        <taxon>Ecdysozoa</taxon>
        <taxon>Arthropoda</taxon>
        <taxon>Crustacea</taxon>
        <taxon>Multicrustacea</taxon>
        <taxon>Malacostraca</taxon>
        <taxon>Eumalacostraca</taxon>
        <taxon>Eucarida</taxon>
        <taxon>Decapoda</taxon>
        <taxon>Pleocyemata</taxon>
        <taxon>Astacidea</taxon>
        <taxon>Nephropoidea</taxon>
        <taxon>Nephropidae</taxon>
        <taxon>Homarus</taxon>
    </lineage>
</organism>
<gene>
    <name evidence="6" type="primary">Msantd-L5</name>
    <name evidence="6" type="ORF">Hamer_G021171</name>
</gene>
<dbReference type="PANTHER" id="PTHR21411:SF0">
    <property type="entry name" value="REGULATORY PROTEIN ZESTE"/>
    <property type="match status" value="1"/>
</dbReference>
<feature type="compositionally biased region" description="Low complexity" evidence="4">
    <location>
        <begin position="211"/>
        <end position="229"/>
    </location>
</feature>
<keyword evidence="6" id="KW-0238">DNA-binding</keyword>
<name>A0A8J5KEE2_HOMAM</name>
<feature type="domain" description="Myb/SANT-like DNA-binding" evidence="5">
    <location>
        <begin position="12"/>
        <end position="85"/>
    </location>
</feature>
<evidence type="ECO:0000256" key="1">
    <source>
        <dbReference type="ARBA" id="ARBA00011764"/>
    </source>
</evidence>
<keyword evidence="7" id="KW-1185">Reference proteome</keyword>
<dbReference type="EMBL" id="JAHLQT010013493">
    <property type="protein sequence ID" value="KAG7170793.1"/>
    <property type="molecule type" value="Genomic_DNA"/>
</dbReference>
<feature type="compositionally biased region" description="Polar residues" evidence="4">
    <location>
        <begin position="258"/>
        <end position="276"/>
    </location>
</feature>
<comment type="subunit">
    <text evidence="1">Self-associates forming complexes of several hundred monomers.</text>
</comment>
<evidence type="ECO:0000256" key="3">
    <source>
        <dbReference type="ARBA" id="ARBA00025466"/>
    </source>
</evidence>
<dbReference type="Pfam" id="PF13873">
    <property type="entry name" value="Myb_DNA-bind_5"/>
    <property type="match status" value="1"/>
</dbReference>
<sequence>MMDGMMLVRGGRSTSASSAERSLLLGALATHMGVLDARENDAQTIIRKSELWDEITRHFNANTSAPRSRQQIQTLYKNMKAKARRYEARLGEVASGVPPPDPDPISEMLLGLLHQQMQHQQRHLQRLVATDTHTLPDNSELFKFNHHYDSTFVTPEQVMQVSLKEGFTNEMEIKNEPRDDDLGSPEDLPDRESSATDLFPDSIFASQRCQSSPVMSEPLSSSHSQSHQEPVISIPVIPHSLTVTEVSPTPTVLHKQDSTTTPSTIYQNPSSLTGQCSPPPDSHTPLSKVGAPHTSSHTGSPGNAFFHPSFASSVDAMTEELPQAAKKPKLQDVREPLRQGGYGMVPTRVPSFCCCPDLHAKLLTLAREDHSFRMSMLKEDSEMRTKEHAARMRILSLEEEIVMAKLRTASDRNKGDGTPQDEARG</sequence>
<evidence type="ECO:0000256" key="2">
    <source>
        <dbReference type="ARBA" id="ARBA00016807"/>
    </source>
</evidence>
<feature type="region of interest" description="Disordered" evidence="4">
    <location>
        <begin position="252"/>
        <end position="302"/>
    </location>
</feature>
<dbReference type="Proteomes" id="UP000747542">
    <property type="component" value="Unassembled WGS sequence"/>
</dbReference>